<dbReference type="PANTHER" id="PTHR43699:SF1">
    <property type="entry name" value="3-DEHYDROQUINATE DEHYDRATASE"/>
    <property type="match status" value="1"/>
</dbReference>
<name>A0ABU9B2Z3_9BACT</name>
<comment type="catalytic activity">
    <reaction evidence="1">
        <text>3-dehydroquinate = 3-dehydroshikimate + H2O</text>
        <dbReference type="Rhea" id="RHEA:21096"/>
        <dbReference type="ChEBI" id="CHEBI:15377"/>
        <dbReference type="ChEBI" id="CHEBI:16630"/>
        <dbReference type="ChEBI" id="CHEBI:32364"/>
        <dbReference type="EC" id="4.2.1.10"/>
    </reaction>
</comment>
<dbReference type="CDD" id="cd00502">
    <property type="entry name" value="DHQase_I"/>
    <property type="match status" value="1"/>
</dbReference>
<keyword evidence="3" id="KW-0456">Lyase</keyword>
<evidence type="ECO:0000256" key="2">
    <source>
        <dbReference type="ARBA" id="ARBA00012060"/>
    </source>
</evidence>
<dbReference type="InterPro" id="IPR001381">
    <property type="entry name" value="DHquinase_I"/>
</dbReference>
<comment type="caution">
    <text evidence="5">The sequence shown here is derived from an EMBL/GenBank/DDBJ whole genome shotgun (WGS) entry which is preliminary data.</text>
</comment>
<evidence type="ECO:0000313" key="6">
    <source>
        <dbReference type="Proteomes" id="UP001371305"/>
    </source>
</evidence>
<reference evidence="5 6" key="1">
    <citation type="submission" date="2024-04" db="EMBL/GenBank/DDBJ databases">
        <title>Luteolibacter sp. isolated from soil.</title>
        <authorList>
            <person name="An J."/>
        </authorList>
    </citation>
    <scope>NUCLEOTIDE SEQUENCE [LARGE SCALE GENOMIC DNA]</scope>
    <source>
        <strain evidence="5 6">Y139</strain>
    </source>
</reference>
<organism evidence="5 6">
    <name type="scientific">Luteolibacter soli</name>
    <dbReference type="NCBI Taxonomy" id="3135280"/>
    <lineage>
        <taxon>Bacteria</taxon>
        <taxon>Pseudomonadati</taxon>
        <taxon>Verrucomicrobiota</taxon>
        <taxon>Verrucomicrobiia</taxon>
        <taxon>Verrucomicrobiales</taxon>
        <taxon>Verrucomicrobiaceae</taxon>
        <taxon>Luteolibacter</taxon>
    </lineage>
</organism>
<keyword evidence="4" id="KW-0704">Schiff base</keyword>
<dbReference type="InterPro" id="IPR050146">
    <property type="entry name" value="Type-I_3-dehydroquinase"/>
</dbReference>
<accession>A0ABU9B2Z3</accession>
<sequence>MESLAATTYQEALAACDLLEIRLDLLEIPETRPWAHLTGIPMLFTARRGDEGGRGDLSALHRRERLEAVLDEAALIDVELESVQELEMAEFLEEAQSRGVPWVASWHDFEGRADSFGKIPAMAERAAAAGAACFKAAIRLHEMEDVTRLASLLTGTHPLPLSLMGMGPLAPVSRLLCAQYGSVLNYGFIGDAPTAPGQWSAALFKEALGASQINMA</sequence>
<evidence type="ECO:0000256" key="4">
    <source>
        <dbReference type="ARBA" id="ARBA00023270"/>
    </source>
</evidence>
<keyword evidence="6" id="KW-1185">Reference proteome</keyword>
<gene>
    <name evidence="5" type="ORF">WKV53_27410</name>
</gene>
<dbReference type="SUPFAM" id="SSF51569">
    <property type="entry name" value="Aldolase"/>
    <property type="match status" value="1"/>
</dbReference>
<dbReference type="Pfam" id="PF01487">
    <property type="entry name" value="DHquinase_I"/>
    <property type="match status" value="1"/>
</dbReference>
<proteinExistence type="predicted"/>
<dbReference type="PANTHER" id="PTHR43699">
    <property type="entry name" value="3-DEHYDROQUINATE DEHYDRATASE"/>
    <property type="match status" value="1"/>
</dbReference>
<dbReference type="RefSeq" id="WP_341408044.1">
    <property type="nucleotide sequence ID" value="NZ_JBBUKT010000017.1"/>
</dbReference>
<protein>
    <recommendedName>
        <fullName evidence="2">3-dehydroquinate dehydratase</fullName>
        <ecNumber evidence="2">4.2.1.10</ecNumber>
    </recommendedName>
</protein>
<evidence type="ECO:0000256" key="1">
    <source>
        <dbReference type="ARBA" id="ARBA00001864"/>
    </source>
</evidence>
<evidence type="ECO:0000256" key="3">
    <source>
        <dbReference type="ARBA" id="ARBA00023239"/>
    </source>
</evidence>
<dbReference type="EMBL" id="JBBUKT010000017">
    <property type="protein sequence ID" value="MEK7954276.1"/>
    <property type="molecule type" value="Genomic_DNA"/>
</dbReference>
<dbReference type="EC" id="4.2.1.10" evidence="2"/>
<dbReference type="Proteomes" id="UP001371305">
    <property type="component" value="Unassembled WGS sequence"/>
</dbReference>
<dbReference type="Gene3D" id="3.20.20.70">
    <property type="entry name" value="Aldolase class I"/>
    <property type="match status" value="1"/>
</dbReference>
<evidence type="ECO:0000313" key="5">
    <source>
        <dbReference type="EMBL" id="MEK7954276.1"/>
    </source>
</evidence>
<dbReference type="InterPro" id="IPR013785">
    <property type="entry name" value="Aldolase_TIM"/>
</dbReference>